<dbReference type="SUPFAM" id="SSF53041">
    <property type="entry name" value="Resolvase-like"/>
    <property type="match status" value="1"/>
</dbReference>
<dbReference type="GO" id="GO:0000150">
    <property type="term" value="F:DNA strand exchange activity"/>
    <property type="evidence" value="ECO:0007669"/>
    <property type="project" value="InterPro"/>
</dbReference>
<dbReference type="InterPro" id="IPR025827">
    <property type="entry name" value="Zn_ribbon_recom_dom"/>
</dbReference>
<dbReference type="Gene3D" id="3.40.50.1390">
    <property type="entry name" value="Resolvase, N-terminal catalytic domain"/>
    <property type="match status" value="1"/>
</dbReference>
<dbReference type="InterPro" id="IPR038109">
    <property type="entry name" value="DNA_bind_recomb_sf"/>
</dbReference>
<keyword evidence="1" id="KW-0238">DNA-binding</keyword>
<dbReference type="Pfam" id="PF07508">
    <property type="entry name" value="Recombinase"/>
    <property type="match status" value="1"/>
</dbReference>
<feature type="domain" description="Resolvase/invertase-type recombinase catalytic" evidence="3">
    <location>
        <begin position="5"/>
        <end position="167"/>
    </location>
</feature>
<evidence type="ECO:0000256" key="2">
    <source>
        <dbReference type="ARBA" id="ARBA00023172"/>
    </source>
</evidence>
<dbReference type="EMBL" id="CP047218">
    <property type="protein sequence ID" value="QHD66854.1"/>
    <property type="molecule type" value="Genomic_DNA"/>
</dbReference>
<organism evidence="4 5">
    <name type="scientific">Sphingobium yanoikuyae</name>
    <name type="common">Sphingomonas yanoikuyae</name>
    <dbReference type="NCBI Taxonomy" id="13690"/>
    <lineage>
        <taxon>Bacteria</taxon>
        <taxon>Pseudomonadati</taxon>
        <taxon>Pseudomonadota</taxon>
        <taxon>Alphaproteobacteria</taxon>
        <taxon>Sphingomonadales</taxon>
        <taxon>Sphingomonadaceae</taxon>
        <taxon>Sphingobium</taxon>
    </lineage>
</organism>
<dbReference type="InterPro" id="IPR011109">
    <property type="entry name" value="DNA_bind_recombinase_dom"/>
</dbReference>
<accession>A0A6P1GF38</accession>
<evidence type="ECO:0000259" key="3">
    <source>
        <dbReference type="SMART" id="SM00857"/>
    </source>
</evidence>
<proteinExistence type="predicted"/>
<dbReference type="Gene3D" id="3.90.1750.20">
    <property type="entry name" value="Putative Large Serine Recombinase, Chain B, Domain 2"/>
    <property type="match status" value="1"/>
</dbReference>
<dbReference type="Pfam" id="PF00239">
    <property type="entry name" value="Resolvase"/>
    <property type="match status" value="1"/>
</dbReference>
<dbReference type="PANTHER" id="PTHR30461:SF2">
    <property type="entry name" value="SERINE RECOMBINASE PINE-RELATED"/>
    <property type="match status" value="1"/>
</dbReference>
<dbReference type="InterPro" id="IPR036162">
    <property type="entry name" value="Resolvase-like_N_sf"/>
</dbReference>
<dbReference type="RefSeq" id="WP_159366076.1">
    <property type="nucleotide sequence ID" value="NZ_CP047218.1"/>
</dbReference>
<keyword evidence="2" id="KW-0233">DNA recombination</keyword>
<evidence type="ECO:0000313" key="5">
    <source>
        <dbReference type="Proteomes" id="UP000464086"/>
    </source>
</evidence>
<dbReference type="CDD" id="cd00338">
    <property type="entry name" value="Ser_Recombinase"/>
    <property type="match status" value="1"/>
</dbReference>
<dbReference type="GO" id="GO:0003677">
    <property type="term" value="F:DNA binding"/>
    <property type="evidence" value="ECO:0007669"/>
    <property type="project" value="UniProtKB-KW"/>
</dbReference>
<dbReference type="Proteomes" id="UP000464086">
    <property type="component" value="Chromosome"/>
</dbReference>
<gene>
    <name evidence="4" type="ORF">GS397_07190</name>
</gene>
<evidence type="ECO:0000256" key="1">
    <source>
        <dbReference type="ARBA" id="ARBA00023125"/>
    </source>
</evidence>
<dbReference type="InterPro" id="IPR006119">
    <property type="entry name" value="Resolv_N"/>
</dbReference>
<dbReference type="AlphaFoldDB" id="A0A6P1GF38"/>
<dbReference type="SMART" id="SM00857">
    <property type="entry name" value="Resolvase"/>
    <property type="match status" value="1"/>
</dbReference>
<dbReference type="Pfam" id="PF13408">
    <property type="entry name" value="Zn_ribbon_recom"/>
    <property type="match status" value="1"/>
</dbReference>
<dbReference type="PANTHER" id="PTHR30461">
    <property type="entry name" value="DNA-INVERTASE FROM LAMBDOID PROPHAGE"/>
    <property type="match status" value="1"/>
</dbReference>
<protein>
    <submittedName>
        <fullName evidence="4">Recombinase family protein</fullName>
    </submittedName>
</protein>
<sequence length="589" mass="66480">MNLPATIYARFSNQEQAQGSSKARQLKLCRELIAEKEWLLVDDRILFDEGLSAFSGANRAPGGKLHDFERRAEAGEFKGGHVLVVEHIDRISRQGYDEVLPFVKKMTEAGVTVAVASGRRIYHAYERVTLGAVIEAVVAAELAREESENKSKRLKAAQNERVVAAQKSAANGEHLSKTKTVPAWIDVERISKSSDKPLYRMSLNERRVELLREIFQMTIDGYGTPAIAKNLNGRGEPVWSHLERESKNGWTVGYLTKLVLNRAVMGEYHPMNRPRAGKETSKGIAVLNHFPQAIDPVTFAKAHAARQSRKGVSGAWQITHNNLFSGIAKCAHCGSRMIHQTTVKKGQMRNHKSGRYPAGQTFSYLTCHSALNKVWDKQHKRPKCENVARVRYEHLERSLLEVAMKFAVVRRDVAGDSRNEALRIEIADKQRFIADKQKQVDNLVDSFSRTGSQAIERRMLQLETELITDQAALREIEKGLVNETDNVSIEEYEARLKALLETIDSESEEERTASRIRVKQNLRSIVTRMTCAPDKMTLVEFAGGLRVVFDGEGQQVFNDFINETILGPNGEIDWHPDFPDREYEYAVVD</sequence>
<name>A0A6P1GF38_SPHYA</name>
<dbReference type="InterPro" id="IPR050639">
    <property type="entry name" value="SSR_resolvase"/>
</dbReference>
<reference evidence="4 5" key="1">
    <citation type="submission" date="2019-12" db="EMBL/GenBank/DDBJ databases">
        <title>Functional and genomic insights into the Sphingobium yanoikuyae YC-JY1, a bacterium efficiently degrading bisphenol A.</title>
        <authorList>
            <person name="Jia Y."/>
            <person name="Li X."/>
            <person name="Wang J."/>
            <person name="Eltoukhy A."/>
            <person name="Lamraoui I."/>
            <person name="Yan Y."/>
        </authorList>
    </citation>
    <scope>NUCLEOTIDE SEQUENCE [LARGE SCALE GENOMIC DNA]</scope>
    <source>
        <strain evidence="4 5">YC-JY1</strain>
    </source>
</reference>
<evidence type="ECO:0000313" key="4">
    <source>
        <dbReference type="EMBL" id="QHD66854.1"/>
    </source>
</evidence>